<gene>
    <name evidence="1" type="ORF">BXY_31110</name>
</gene>
<reference evidence="1 2" key="1">
    <citation type="submission" date="2010-03" db="EMBL/GenBank/DDBJ databases">
        <title>The genome sequence of Bacteriodes xylanisolvens XB1A.</title>
        <authorList>
            <consortium name="metaHIT consortium -- http://www.metahit.eu/"/>
            <person name="Pajon A."/>
            <person name="Turner K."/>
            <person name="Parkhill J."/>
            <person name="Bernalier A."/>
        </authorList>
    </citation>
    <scope>NUCLEOTIDE SEQUENCE [LARGE SCALE GENOMIC DNA]</scope>
    <source>
        <strain evidence="1 2">XB1A</strain>
    </source>
</reference>
<name>D6D119_9BACE</name>
<proteinExistence type="predicted"/>
<protein>
    <submittedName>
        <fullName evidence="1">Uncharacterized protein</fullName>
    </submittedName>
</protein>
<accession>D6D119</accession>
<dbReference type="HOGENOM" id="CLU_3196390_0_0_10"/>
<organism evidence="1 2">
    <name type="scientific">Bacteroides xylanisolvens XB1A</name>
    <dbReference type="NCBI Taxonomy" id="657309"/>
    <lineage>
        <taxon>Bacteria</taxon>
        <taxon>Pseudomonadati</taxon>
        <taxon>Bacteroidota</taxon>
        <taxon>Bacteroidia</taxon>
        <taxon>Bacteroidales</taxon>
        <taxon>Bacteroidaceae</taxon>
        <taxon>Bacteroides</taxon>
    </lineage>
</organism>
<sequence>MGNEDFIPFCTEMNENLFSITDSHKYNMNFKLINSTSFTLYLKHR</sequence>
<dbReference type="AlphaFoldDB" id="D6D119"/>
<evidence type="ECO:0000313" key="1">
    <source>
        <dbReference type="EMBL" id="CBK68121.1"/>
    </source>
</evidence>
<dbReference type="Proteomes" id="UP000008795">
    <property type="component" value="Chromosome"/>
</dbReference>
<reference evidence="1 2" key="2">
    <citation type="submission" date="2010-03" db="EMBL/GenBank/DDBJ databases">
        <authorList>
            <person name="Pajon A."/>
        </authorList>
    </citation>
    <scope>NUCLEOTIDE SEQUENCE [LARGE SCALE GENOMIC DNA]</scope>
    <source>
        <strain evidence="1 2">XB1A</strain>
    </source>
</reference>
<dbReference type="EMBL" id="FP929033">
    <property type="protein sequence ID" value="CBK68121.1"/>
    <property type="molecule type" value="Genomic_DNA"/>
</dbReference>
<dbReference type="KEGG" id="bxy:BXY_31110"/>
<evidence type="ECO:0000313" key="2">
    <source>
        <dbReference type="Proteomes" id="UP000008795"/>
    </source>
</evidence>